<feature type="compositionally biased region" description="Basic residues" evidence="1">
    <location>
        <begin position="49"/>
        <end position="58"/>
    </location>
</feature>
<feature type="compositionally biased region" description="Basic and acidic residues" evidence="1">
    <location>
        <begin position="25"/>
        <end position="48"/>
    </location>
</feature>
<feature type="region of interest" description="Disordered" evidence="1">
    <location>
        <begin position="1"/>
        <end position="224"/>
    </location>
</feature>
<keyword evidence="3" id="KW-1185">Reference proteome</keyword>
<comment type="caution">
    <text evidence="2">The sequence shown here is derived from an EMBL/GenBank/DDBJ whole genome shotgun (WGS) entry which is preliminary data.</text>
</comment>
<evidence type="ECO:0000313" key="2">
    <source>
        <dbReference type="EMBL" id="KAK4201364.1"/>
    </source>
</evidence>
<dbReference type="EMBL" id="MU863908">
    <property type="protein sequence ID" value="KAK4201364.1"/>
    <property type="molecule type" value="Genomic_DNA"/>
</dbReference>
<feature type="compositionally biased region" description="Pro residues" evidence="1">
    <location>
        <begin position="7"/>
        <end position="16"/>
    </location>
</feature>
<reference evidence="2" key="1">
    <citation type="journal article" date="2023" name="Mol. Phylogenet. Evol.">
        <title>Genome-scale phylogeny and comparative genomics of the fungal order Sordariales.</title>
        <authorList>
            <person name="Hensen N."/>
            <person name="Bonometti L."/>
            <person name="Westerberg I."/>
            <person name="Brannstrom I.O."/>
            <person name="Guillou S."/>
            <person name="Cros-Aarteil S."/>
            <person name="Calhoun S."/>
            <person name="Haridas S."/>
            <person name="Kuo A."/>
            <person name="Mondo S."/>
            <person name="Pangilinan J."/>
            <person name="Riley R."/>
            <person name="LaButti K."/>
            <person name="Andreopoulos B."/>
            <person name="Lipzen A."/>
            <person name="Chen C."/>
            <person name="Yan M."/>
            <person name="Daum C."/>
            <person name="Ng V."/>
            <person name="Clum A."/>
            <person name="Steindorff A."/>
            <person name="Ohm R.A."/>
            <person name="Martin F."/>
            <person name="Silar P."/>
            <person name="Natvig D.O."/>
            <person name="Lalanne C."/>
            <person name="Gautier V."/>
            <person name="Ament-Velasquez S.L."/>
            <person name="Kruys A."/>
            <person name="Hutchinson M.I."/>
            <person name="Powell A.J."/>
            <person name="Barry K."/>
            <person name="Miller A.N."/>
            <person name="Grigoriev I.V."/>
            <person name="Debuchy R."/>
            <person name="Gladieux P."/>
            <person name="Hiltunen Thoren M."/>
            <person name="Johannesson H."/>
        </authorList>
    </citation>
    <scope>NUCLEOTIDE SEQUENCE</scope>
    <source>
        <strain evidence="2">CBS 315.58</strain>
    </source>
</reference>
<gene>
    <name evidence="2" type="ORF">QBC40DRAFT_223682</name>
</gene>
<sequence>MADQTPPNLPKRPGTPNPTGSSSGWREKDAMDIDTTPEKVKELSGRAKQDKKKPKRRPSGLPAESDDENSSPEYHGRKGVRPVQYKPVSRVLFQRRPPDVRPGVPLPTSTPAEPEATGAGQKRRGDDPRSFARPKARRRRVGADGRVQEYDVDDPEVPLAPIKPTQWIDDEDMDTEREESDDEPDPPSPTAGRAVRKILKPTGTKNTSRLDRQALMAEAARERQEFEELHNAFREVSINQLHRDWQPETSGRPPPAPPGIPRPNIDWNAPLEEEPMVIDPPPPRAKMLKILRDAKKRLKDQKDKKKGKQQQGEEEGEEEDDELIWSPTEEEDPRAQEKKDNSKPDGTQYHPFRPLVNQGINRHAPQASKDKSTGEHGPPPSARPTRPVEPGQPSKAPTLKRVPGKEDLKAAAKRVPSSGPSLKRRRSFSIHVDPQTGVADLYYNTTSPPRVPDPYYDTNSPPRAAPDPYYDTISPPLRRTGHVTKVKAGSGRVFSSRFRRRNGENFIMAFPYDIRYLIYTAVLQSDARLVKIGRGAPLITAGLDIPPCNNQILFTNRTIYMETFRIFYRINTFEIKVNWEHFFDPLYFLPADFGKAVRKINFVHDFKINPNLKDTLNLMKKVPVFYHYPEGPSTRVLDFETWKDILRNLDYCHIEWKIETWVRHALWAGADLEKQNLTKKDMWDGWDGIWVAIQMYKATQKAGSQRTSSYLCYWESWSDPRYGLNNVETEHSCGVRCKYMADFFKKLWEENVGADFNMEEYEPEVALRRLPGAR</sequence>
<feature type="compositionally biased region" description="Acidic residues" evidence="1">
    <location>
        <begin position="312"/>
        <end position="332"/>
    </location>
</feature>
<evidence type="ECO:0000256" key="1">
    <source>
        <dbReference type="SAM" id="MobiDB-lite"/>
    </source>
</evidence>
<dbReference type="Proteomes" id="UP001303160">
    <property type="component" value="Unassembled WGS sequence"/>
</dbReference>
<proteinExistence type="predicted"/>
<feature type="compositionally biased region" description="Acidic residues" evidence="1">
    <location>
        <begin position="168"/>
        <end position="185"/>
    </location>
</feature>
<reference evidence="2" key="2">
    <citation type="submission" date="2023-05" db="EMBL/GenBank/DDBJ databases">
        <authorList>
            <consortium name="Lawrence Berkeley National Laboratory"/>
            <person name="Steindorff A."/>
            <person name="Hensen N."/>
            <person name="Bonometti L."/>
            <person name="Westerberg I."/>
            <person name="Brannstrom I.O."/>
            <person name="Guillou S."/>
            <person name="Cros-Aarteil S."/>
            <person name="Calhoun S."/>
            <person name="Haridas S."/>
            <person name="Kuo A."/>
            <person name="Mondo S."/>
            <person name="Pangilinan J."/>
            <person name="Riley R."/>
            <person name="Labutti K."/>
            <person name="Andreopoulos B."/>
            <person name="Lipzen A."/>
            <person name="Chen C."/>
            <person name="Yanf M."/>
            <person name="Daum C."/>
            <person name="Ng V."/>
            <person name="Clum A."/>
            <person name="Ohm R."/>
            <person name="Martin F."/>
            <person name="Silar P."/>
            <person name="Natvig D."/>
            <person name="Lalanne C."/>
            <person name="Gautier V."/>
            <person name="Ament-Velasquez S.L."/>
            <person name="Kruys A."/>
            <person name="Hutchinson M.I."/>
            <person name="Powell A.J."/>
            <person name="Barry K."/>
            <person name="Miller A.N."/>
            <person name="Grigoriev I.V."/>
            <person name="Debuchy R."/>
            <person name="Gladieux P."/>
            <person name="Thoren M.H."/>
            <person name="Johannesson H."/>
        </authorList>
    </citation>
    <scope>NUCLEOTIDE SEQUENCE</scope>
    <source>
        <strain evidence="2">CBS 315.58</strain>
    </source>
</reference>
<accession>A0AAN6XIR8</accession>
<feature type="region of interest" description="Disordered" evidence="1">
    <location>
        <begin position="240"/>
        <end position="470"/>
    </location>
</feature>
<evidence type="ECO:0000313" key="3">
    <source>
        <dbReference type="Proteomes" id="UP001303160"/>
    </source>
</evidence>
<feature type="compositionally biased region" description="Basic residues" evidence="1">
    <location>
        <begin position="286"/>
        <end position="308"/>
    </location>
</feature>
<dbReference type="AlphaFoldDB" id="A0AAN6XIR8"/>
<feature type="compositionally biased region" description="Basic and acidic residues" evidence="1">
    <location>
        <begin position="333"/>
        <end position="343"/>
    </location>
</feature>
<protein>
    <submittedName>
        <fullName evidence="2">Uncharacterized protein</fullName>
    </submittedName>
</protein>
<organism evidence="2 3">
    <name type="scientific">Triangularia verruculosa</name>
    <dbReference type="NCBI Taxonomy" id="2587418"/>
    <lineage>
        <taxon>Eukaryota</taxon>
        <taxon>Fungi</taxon>
        <taxon>Dikarya</taxon>
        <taxon>Ascomycota</taxon>
        <taxon>Pezizomycotina</taxon>
        <taxon>Sordariomycetes</taxon>
        <taxon>Sordariomycetidae</taxon>
        <taxon>Sordariales</taxon>
        <taxon>Podosporaceae</taxon>
        <taxon>Triangularia</taxon>
    </lineage>
</organism>
<feature type="compositionally biased region" description="Pro residues" evidence="1">
    <location>
        <begin position="252"/>
        <end position="261"/>
    </location>
</feature>
<name>A0AAN6XIR8_9PEZI</name>